<name>X0SC33_9ZZZZ</name>
<protein>
    <submittedName>
        <fullName evidence="1">Uncharacterized protein</fullName>
    </submittedName>
</protein>
<organism evidence="1">
    <name type="scientific">marine sediment metagenome</name>
    <dbReference type="NCBI Taxonomy" id="412755"/>
    <lineage>
        <taxon>unclassified sequences</taxon>
        <taxon>metagenomes</taxon>
        <taxon>ecological metagenomes</taxon>
    </lineage>
</organism>
<gene>
    <name evidence="1" type="ORF">S01H1_02999</name>
</gene>
<feature type="non-terminal residue" evidence="1">
    <location>
        <position position="1"/>
    </location>
</feature>
<reference evidence="1" key="1">
    <citation type="journal article" date="2014" name="Front. Microbiol.">
        <title>High frequency of phylogenetically diverse reductive dehalogenase-homologous genes in deep subseafloor sedimentary metagenomes.</title>
        <authorList>
            <person name="Kawai M."/>
            <person name="Futagami T."/>
            <person name="Toyoda A."/>
            <person name="Takaki Y."/>
            <person name="Nishi S."/>
            <person name="Hori S."/>
            <person name="Arai W."/>
            <person name="Tsubouchi T."/>
            <person name="Morono Y."/>
            <person name="Uchiyama I."/>
            <person name="Ito T."/>
            <person name="Fujiyama A."/>
            <person name="Inagaki F."/>
            <person name="Takami H."/>
        </authorList>
    </citation>
    <scope>NUCLEOTIDE SEQUENCE</scope>
    <source>
        <strain evidence="1">Expedition CK06-06</strain>
    </source>
</reference>
<comment type="caution">
    <text evidence="1">The sequence shown here is derived from an EMBL/GenBank/DDBJ whole genome shotgun (WGS) entry which is preliminary data.</text>
</comment>
<accession>X0SC33</accession>
<evidence type="ECO:0000313" key="1">
    <source>
        <dbReference type="EMBL" id="GAF73452.1"/>
    </source>
</evidence>
<dbReference type="AlphaFoldDB" id="X0SC33"/>
<dbReference type="EMBL" id="BARS01001560">
    <property type="protein sequence ID" value="GAF73452.1"/>
    <property type="molecule type" value="Genomic_DNA"/>
</dbReference>
<sequence>DLDMPLELAFKVDGGASKEVIRRYVQRIRTGLAKSLGDGLGHRCSVPSAINATFYHALYLDHFRKQHGWPRPARAAEASGERVAGDVPWNTNESAPQLSPGTRLLRSDFSLSAMARLKDETDRVAHESGYHLLSNFWLNPSYRANLNLEMPGDYLERKPEQVLVRPDGQFTVLGDLAQELVDWIVRAQRQDDSGARRATLSDLLAHYPSEPRRQVVRLLIEKMCNDGFFEIPRDRVDNKP</sequence>
<proteinExistence type="predicted"/>